<dbReference type="SUPFAM" id="SSF53098">
    <property type="entry name" value="Ribonuclease H-like"/>
    <property type="match status" value="1"/>
</dbReference>
<dbReference type="InParanoid" id="A0A0R0EHY0"/>
<dbReference type="GO" id="GO:0008270">
    <property type="term" value="F:zinc ion binding"/>
    <property type="evidence" value="ECO:0007669"/>
    <property type="project" value="UniProtKB-KW"/>
</dbReference>
<dbReference type="InterPro" id="IPR012337">
    <property type="entry name" value="RNaseH-like_sf"/>
</dbReference>
<proteinExistence type="predicted"/>
<dbReference type="AlphaFoldDB" id="A0A0R0EHY0"/>
<reference evidence="7" key="2">
    <citation type="submission" date="2018-02" db="UniProtKB">
        <authorList>
            <consortium name="EnsemblPlants"/>
        </authorList>
    </citation>
    <scope>IDENTIFICATION</scope>
    <source>
        <strain evidence="7">Williams 82</strain>
    </source>
</reference>
<protein>
    <recommendedName>
        <fullName evidence="9">HAT C-terminal dimerisation domain-containing protein</fullName>
    </recommendedName>
</protein>
<dbReference type="PANTHER" id="PTHR46481">
    <property type="entry name" value="ZINC FINGER BED DOMAIN-CONTAINING PROTEIN 4"/>
    <property type="match status" value="1"/>
</dbReference>
<evidence type="ECO:0000256" key="5">
    <source>
        <dbReference type="ARBA" id="ARBA00023242"/>
    </source>
</evidence>
<dbReference type="EMBL" id="CM000853">
    <property type="protein sequence ID" value="KRG89985.1"/>
    <property type="molecule type" value="Genomic_DNA"/>
</dbReference>
<keyword evidence="2" id="KW-0479">Metal-binding</keyword>
<keyword evidence="4" id="KW-0862">Zinc</keyword>
<organism evidence="6">
    <name type="scientific">Glycine max</name>
    <name type="common">Soybean</name>
    <name type="synonym">Glycine hispida</name>
    <dbReference type="NCBI Taxonomy" id="3847"/>
    <lineage>
        <taxon>Eukaryota</taxon>
        <taxon>Viridiplantae</taxon>
        <taxon>Streptophyta</taxon>
        <taxon>Embryophyta</taxon>
        <taxon>Tracheophyta</taxon>
        <taxon>Spermatophyta</taxon>
        <taxon>Magnoliopsida</taxon>
        <taxon>eudicotyledons</taxon>
        <taxon>Gunneridae</taxon>
        <taxon>Pentapetalae</taxon>
        <taxon>rosids</taxon>
        <taxon>fabids</taxon>
        <taxon>Fabales</taxon>
        <taxon>Fabaceae</taxon>
        <taxon>Papilionoideae</taxon>
        <taxon>50 kb inversion clade</taxon>
        <taxon>NPAAA clade</taxon>
        <taxon>indigoferoid/millettioid clade</taxon>
        <taxon>Phaseoleae</taxon>
        <taxon>Glycine</taxon>
        <taxon>Glycine subgen. Soja</taxon>
    </lineage>
</organism>
<keyword evidence="5" id="KW-0539">Nucleus</keyword>
<evidence type="ECO:0000313" key="8">
    <source>
        <dbReference type="Proteomes" id="UP000008827"/>
    </source>
</evidence>
<keyword evidence="8" id="KW-1185">Reference proteome</keyword>
<evidence type="ECO:0000256" key="1">
    <source>
        <dbReference type="ARBA" id="ARBA00004123"/>
    </source>
</evidence>
<dbReference type="Gramene" id="KRG89985">
    <property type="protein sequence ID" value="KRG89985"/>
    <property type="gene ID" value="GLYMA_20G059300"/>
</dbReference>
<dbReference type="EnsemblPlants" id="KRG89985">
    <property type="protein sequence ID" value="KRG89985"/>
    <property type="gene ID" value="GLYMA_20G059300"/>
</dbReference>
<evidence type="ECO:0008006" key="9">
    <source>
        <dbReference type="Google" id="ProtNLM"/>
    </source>
</evidence>
<evidence type="ECO:0000313" key="6">
    <source>
        <dbReference type="EMBL" id="KRG89985.1"/>
    </source>
</evidence>
<dbReference type="PANTHER" id="PTHR46481:SF10">
    <property type="entry name" value="ZINC FINGER BED DOMAIN-CONTAINING PROTEIN 39"/>
    <property type="match status" value="1"/>
</dbReference>
<evidence type="ECO:0000256" key="3">
    <source>
        <dbReference type="ARBA" id="ARBA00022771"/>
    </source>
</evidence>
<dbReference type="Proteomes" id="UP000008827">
    <property type="component" value="Chromosome 20"/>
</dbReference>
<evidence type="ECO:0000256" key="2">
    <source>
        <dbReference type="ARBA" id="ARBA00022723"/>
    </source>
</evidence>
<dbReference type="InterPro" id="IPR052035">
    <property type="entry name" value="ZnF_BED_domain_contain"/>
</dbReference>
<accession>A0A0R0EHY0</accession>
<reference evidence="6 7" key="1">
    <citation type="journal article" date="2010" name="Nature">
        <title>Genome sequence of the palaeopolyploid soybean.</title>
        <authorList>
            <person name="Schmutz J."/>
            <person name="Cannon S.B."/>
            <person name="Schlueter J."/>
            <person name="Ma J."/>
            <person name="Mitros T."/>
            <person name="Nelson W."/>
            <person name="Hyten D.L."/>
            <person name="Song Q."/>
            <person name="Thelen J.J."/>
            <person name="Cheng J."/>
            <person name="Xu D."/>
            <person name="Hellsten U."/>
            <person name="May G.D."/>
            <person name="Yu Y."/>
            <person name="Sakurai T."/>
            <person name="Umezawa T."/>
            <person name="Bhattacharyya M.K."/>
            <person name="Sandhu D."/>
            <person name="Valliyodan B."/>
            <person name="Lindquist E."/>
            <person name="Peto M."/>
            <person name="Grant D."/>
            <person name="Shu S."/>
            <person name="Goodstein D."/>
            <person name="Barry K."/>
            <person name="Futrell-Griggs M."/>
            <person name="Abernathy B."/>
            <person name="Du J."/>
            <person name="Tian Z."/>
            <person name="Zhu L."/>
            <person name="Gill N."/>
            <person name="Joshi T."/>
            <person name="Libault M."/>
            <person name="Sethuraman A."/>
            <person name="Zhang X.-C."/>
            <person name="Shinozaki K."/>
            <person name="Nguyen H.T."/>
            <person name="Wing R.A."/>
            <person name="Cregan P."/>
            <person name="Specht J."/>
            <person name="Grimwood J."/>
            <person name="Rokhsar D."/>
            <person name="Stacey G."/>
            <person name="Shoemaker R.C."/>
            <person name="Jackson S.A."/>
        </authorList>
    </citation>
    <scope>NUCLEOTIDE SEQUENCE</scope>
    <source>
        <strain evidence="7">cv. Williams 82</strain>
        <tissue evidence="6">Callus</tissue>
    </source>
</reference>
<name>A0A0R0EHY0_SOYBN</name>
<evidence type="ECO:0000256" key="4">
    <source>
        <dbReference type="ARBA" id="ARBA00022833"/>
    </source>
</evidence>
<reference evidence="6" key="3">
    <citation type="submission" date="2018-07" db="EMBL/GenBank/DDBJ databases">
        <title>WGS assembly of Glycine max.</title>
        <authorList>
            <person name="Schmutz J."/>
            <person name="Cannon S."/>
            <person name="Schlueter J."/>
            <person name="Ma J."/>
            <person name="Mitros T."/>
            <person name="Nelson W."/>
            <person name="Hyten D."/>
            <person name="Song Q."/>
            <person name="Thelen J."/>
            <person name="Cheng J."/>
            <person name="Xu D."/>
            <person name="Hellsten U."/>
            <person name="May G."/>
            <person name="Yu Y."/>
            <person name="Sakurai T."/>
            <person name="Umezawa T."/>
            <person name="Bhattacharyya M."/>
            <person name="Sandhu D."/>
            <person name="Valliyodan B."/>
            <person name="Lindquist E."/>
            <person name="Peto M."/>
            <person name="Grant D."/>
            <person name="Shu S."/>
            <person name="Goodstein D."/>
            <person name="Barry K."/>
            <person name="Futrell-Griggs M."/>
            <person name="Abernathy B."/>
            <person name="Du J."/>
            <person name="Tian Z."/>
            <person name="Zhu L."/>
            <person name="Gill N."/>
            <person name="Joshi T."/>
            <person name="Libault M."/>
            <person name="Sethuraman A."/>
            <person name="Zhang X."/>
            <person name="Shinozaki K."/>
            <person name="Nguyen H."/>
            <person name="Wing R."/>
            <person name="Cregan P."/>
            <person name="Specht J."/>
            <person name="Grimwood J."/>
            <person name="Rokhsar D."/>
            <person name="Stacey G."/>
            <person name="Shoemaker R."/>
            <person name="Jackson S."/>
        </authorList>
    </citation>
    <scope>NUCLEOTIDE SEQUENCE</scope>
    <source>
        <tissue evidence="6">Callus</tissue>
    </source>
</reference>
<keyword evidence="3" id="KW-0863">Zinc-finger</keyword>
<sequence>MQDYLKERLLVHNNGLVSGGEFFHIRCCAQILNLIVQEGLKVVGPVVNKIRENIKCFKGLEGRMKDFKAFVAKVGGINTKIGLRLDVITGWNSTFLMVESALEYRRVFCSLAIEDRSYSSCPTYEE</sequence>
<evidence type="ECO:0000313" key="7">
    <source>
        <dbReference type="EnsemblPlants" id="KRG89985"/>
    </source>
</evidence>
<dbReference type="GO" id="GO:0005634">
    <property type="term" value="C:nucleus"/>
    <property type="evidence" value="ECO:0007669"/>
    <property type="project" value="UniProtKB-SubCell"/>
</dbReference>
<gene>
    <name evidence="6" type="ORF">GLYMA_20G059300</name>
</gene>
<comment type="subcellular location">
    <subcellularLocation>
        <location evidence="1">Nucleus</location>
    </subcellularLocation>
</comment>